<dbReference type="HOGENOM" id="CLU_681957_0_0_1"/>
<gene>
    <name evidence="3" type="ORF">CAPTEDRAFT_215286</name>
</gene>
<accession>R7VF69</accession>
<feature type="region of interest" description="Disordered" evidence="2">
    <location>
        <begin position="1"/>
        <end position="55"/>
    </location>
</feature>
<evidence type="ECO:0000256" key="1">
    <source>
        <dbReference type="SAM" id="Coils"/>
    </source>
</evidence>
<evidence type="ECO:0000256" key="2">
    <source>
        <dbReference type="SAM" id="MobiDB-lite"/>
    </source>
</evidence>
<dbReference type="EnsemblMetazoa" id="CapteT215286">
    <property type="protein sequence ID" value="CapteP215286"/>
    <property type="gene ID" value="CapteG215286"/>
</dbReference>
<reference evidence="4" key="3">
    <citation type="submission" date="2015-06" db="UniProtKB">
        <authorList>
            <consortium name="EnsemblMetazoa"/>
        </authorList>
    </citation>
    <scope>IDENTIFICATION</scope>
</reference>
<protein>
    <submittedName>
        <fullName evidence="3 4">Uncharacterized protein</fullName>
    </submittedName>
</protein>
<evidence type="ECO:0000313" key="5">
    <source>
        <dbReference type="Proteomes" id="UP000014760"/>
    </source>
</evidence>
<reference evidence="5" key="1">
    <citation type="submission" date="2012-12" db="EMBL/GenBank/DDBJ databases">
        <authorList>
            <person name="Hellsten U."/>
            <person name="Grimwood J."/>
            <person name="Chapman J.A."/>
            <person name="Shapiro H."/>
            <person name="Aerts A."/>
            <person name="Otillar R.P."/>
            <person name="Terry A.Y."/>
            <person name="Boore J.L."/>
            <person name="Simakov O."/>
            <person name="Marletaz F."/>
            <person name="Cho S.-J."/>
            <person name="Edsinger-Gonzales E."/>
            <person name="Havlak P."/>
            <person name="Kuo D.-H."/>
            <person name="Larsson T."/>
            <person name="Lv J."/>
            <person name="Arendt D."/>
            <person name="Savage R."/>
            <person name="Osoegawa K."/>
            <person name="de Jong P."/>
            <person name="Lindberg D.R."/>
            <person name="Seaver E.C."/>
            <person name="Weisblat D.A."/>
            <person name="Putnam N.H."/>
            <person name="Grigoriev I.V."/>
            <person name="Rokhsar D.S."/>
        </authorList>
    </citation>
    <scope>NUCLEOTIDE SEQUENCE</scope>
    <source>
        <strain evidence="5">I ESC-2004</strain>
    </source>
</reference>
<organism evidence="3">
    <name type="scientific">Capitella teleta</name>
    <name type="common">Polychaete worm</name>
    <dbReference type="NCBI Taxonomy" id="283909"/>
    <lineage>
        <taxon>Eukaryota</taxon>
        <taxon>Metazoa</taxon>
        <taxon>Spiralia</taxon>
        <taxon>Lophotrochozoa</taxon>
        <taxon>Annelida</taxon>
        <taxon>Polychaeta</taxon>
        <taxon>Sedentaria</taxon>
        <taxon>Scolecida</taxon>
        <taxon>Capitellidae</taxon>
        <taxon>Capitella</taxon>
    </lineage>
</organism>
<dbReference type="AlphaFoldDB" id="R7VF69"/>
<evidence type="ECO:0000313" key="3">
    <source>
        <dbReference type="EMBL" id="ELU17503.1"/>
    </source>
</evidence>
<keyword evidence="5" id="KW-1185">Reference proteome</keyword>
<feature type="region of interest" description="Disordered" evidence="2">
    <location>
        <begin position="260"/>
        <end position="377"/>
    </location>
</feature>
<feature type="compositionally biased region" description="Basic residues" evidence="2">
    <location>
        <begin position="19"/>
        <end position="31"/>
    </location>
</feature>
<keyword evidence="1" id="KW-0175">Coiled coil</keyword>
<feature type="compositionally biased region" description="Low complexity" evidence="2">
    <location>
        <begin position="260"/>
        <end position="269"/>
    </location>
</feature>
<proteinExistence type="predicted"/>
<feature type="compositionally biased region" description="Pro residues" evidence="2">
    <location>
        <begin position="308"/>
        <end position="323"/>
    </location>
</feature>
<dbReference type="EMBL" id="AMQN01000583">
    <property type="status" value="NOT_ANNOTATED_CDS"/>
    <property type="molecule type" value="Genomic_DNA"/>
</dbReference>
<name>R7VF69_CAPTE</name>
<sequence>MDSPKTISSLHLPPYSSTKQKRRRKRRKGKVGKGGEQIAKLQATSEPSVGSALAADHKTRSASCCSSSGQIEETKPEKLTTKQDFGVIDENMSLRIPNASTESSSSTSSFADLNPNSYKQPIVRNWACDSLHLGSSPISKHLLSLWAPSRLSTPDAPHVKCFACDLNEYEIKCMRTEVAILQENLEEMHGRLVVKSEHILCLNKEILRLEEENEKLKGNTDSDSTSNVEIEDVQLDRDSYGIFNRETILNDGLHCESNYEGNINNSSNNQHLPPPSNPMTPLHAAEPPFQQVPAQAPPPAQPLAAQPTQPPAQPLATQPPQPPAQSLATQPLQPPAHPLAAQPAAQATPTGQQNQANPSPSSQASPKQQSPGNNYYCNTGKGKIKPCPGFYVTLTYVHLTRSGK</sequence>
<dbReference type="Proteomes" id="UP000014760">
    <property type="component" value="Unassembled WGS sequence"/>
</dbReference>
<feature type="compositionally biased region" description="Low complexity" evidence="2">
    <location>
        <begin position="338"/>
        <end position="371"/>
    </location>
</feature>
<feature type="coiled-coil region" evidence="1">
    <location>
        <begin position="171"/>
        <end position="219"/>
    </location>
</feature>
<reference evidence="3 5" key="2">
    <citation type="journal article" date="2013" name="Nature">
        <title>Insights into bilaterian evolution from three spiralian genomes.</title>
        <authorList>
            <person name="Simakov O."/>
            <person name="Marletaz F."/>
            <person name="Cho S.J."/>
            <person name="Edsinger-Gonzales E."/>
            <person name="Havlak P."/>
            <person name="Hellsten U."/>
            <person name="Kuo D.H."/>
            <person name="Larsson T."/>
            <person name="Lv J."/>
            <person name="Arendt D."/>
            <person name="Savage R."/>
            <person name="Osoegawa K."/>
            <person name="de Jong P."/>
            <person name="Grimwood J."/>
            <person name="Chapman J.A."/>
            <person name="Shapiro H."/>
            <person name="Aerts A."/>
            <person name="Otillar R.P."/>
            <person name="Terry A.Y."/>
            <person name="Boore J.L."/>
            <person name="Grigoriev I.V."/>
            <person name="Lindberg D.R."/>
            <person name="Seaver E.C."/>
            <person name="Weisblat D.A."/>
            <person name="Putnam N.H."/>
            <person name="Rokhsar D.S."/>
        </authorList>
    </citation>
    <scope>NUCLEOTIDE SEQUENCE</scope>
    <source>
        <strain evidence="3 5">I ESC-2004</strain>
    </source>
</reference>
<dbReference type="EMBL" id="KB292506">
    <property type="protein sequence ID" value="ELU17503.1"/>
    <property type="molecule type" value="Genomic_DNA"/>
</dbReference>
<evidence type="ECO:0000313" key="4">
    <source>
        <dbReference type="EnsemblMetazoa" id="CapteP215286"/>
    </source>
</evidence>
<feature type="compositionally biased region" description="Low complexity" evidence="2">
    <location>
        <begin position="284"/>
        <end position="294"/>
    </location>
</feature>